<dbReference type="Proteomes" id="UP000189761">
    <property type="component" value="Unassembled WGS sequence"/>
</dbReference>
<dbReference type="InterPro" id="IPR046152">
    <property type="entry name" value="DUF6154"/>
</dbReference>
<dbReference type="EMBL" id="MTLA01000040">
    <property type="protein sequence ID" value="OOP69699.1"/>
    <property type="molecule type" value="Genomic_DNA"/>
</dbReference>
<gene>
    <name evidence="1" type="ORF">BWZ43_03880</name>
</gene>
<dbReference type="Pfam" id="PF19651">
    <property type="entry name" value="DUF6154"/>
    <property type="match status" value="1"/>
</dbReference>
<accession>A0A8E2LGZ2</accession>
<evidence type="ECO:0000313" key="2">
    <source>
        <dbReference type="Proteomes" id="UP000189761"/>
    </source>
</evidence>
<dbReference type="RefSeq" id="WP_071976903.1">
    <property type="nucleotide sequence ID" value="NZ_BOQX01000020.1"/>
</dbReference>
<dbReference type="GeneID" id="79871064"/>
<comment type="caution">
    <text evidence="1">The sequence shown here is derived from an EMBL/GenBank/DDBJ whole genome shotgun (WGS) entry which is preliminary data.</text>
</comment>
<proteinExistence type="predicted"/>
<name>A0A8E2LGZ2_9BACI</name>
<organism evidence="1 2">
    <name type="scientific">Heyndrickxia oleronia</name>
    <dbReference type="NCBI Taxonomy" id="38875"/>
    <lineage>
        <taxon>Bacteria</taxon>
        <taxon>Bacillati</taxon>
        <taxon>Bacillota</taxon>
        <taxon>Bacilli</taxon>
        <taxon>Bacillales</taxon>
        <taxon>Bacillaceae</taxon>
        <taxon>Heyndrickxia</taxon>
    </lineage>
</organism>
<dbReference type="AlphaFoldDB" id="A0A8E2LGZ2"/>
<sequence length="82" mass="9851">MRLVDELFEIYHNRLTADDEDIDIITFAVLEESDRGDLMKIVEEMKDDELQYFIRLYLIESLKGKFSNHPPESDPFKKKYLH</sequence>
<evidence type="ECO:0000313" key="1">
    <source>
        <dbReference type="EMBL" id="OOP69699.1"/>
    </source>
</evidence>
<protein>
    <submittedName>
        <fullName evidence="1">DUF1836 domain-containing protein</fullName>
    </submittedName>
</protein>
<reference evidence="1 2" key="1">
    <citation type="submission" date="2017-01" db="EMBL/GenBank/DDBJ databases">
        <title>Draft genome sequence of Bacillus oleronius.</title>
        <authorList>
            <person name="Allam M."/>
        </authorList>
    </citation>
    <scope>NUCLEOTIDE SEQUENCE [LARGE SCALE GENOMIC DNA]</scope>
    <source>
        <strain evidence="1 2">DSM 9356</strain>
    </source>
</reference>
<keyword evidence="2" id="KW-1185">Reference proteome</keyword>